<dbReference type="InterPro" id="IPR011032">
    <property type="entry name" value="GroES-like_sf"/>
</dbReference>
<dbReference type="SUPFAM" id="SSF51735">
    <property type="entry name" value="NAD(P)-binding Rossmann-fold domains"/>
    <property type="match status" value="1"/>
</dbReference>
<dbReference type="AlphaFoldDB" id="A0A238IWZ6"/>
<dbReference type="EMBL" id="FXXQ01000002">
    <property type="protein sequence ID" value="SMX22561.1"/>
    <property type="molecule type" value="Genomic_DNA"/>
</dbReference>
<organism evidence="3 4">
    <name type="scientific">Boseongicola aestuarii</name>
    <dbReference type="NCBI Taxonomy" id="1470561"/>
    <lineage>
        <taxon>Bacteria</taxon>
        <taxon>Pseudomonadati</taxon>
        <taxon>Pseudomonadota</taxon>
        <taxon>Alphaproteobacteria</taxon>
        <taxon>Rhodobacterales</taxon>
        <taxon>Paracoccaceae</taxon>
        <taxon>Boseongicola</taxon>
    </lineage>
</organism>
<dbReference type="SUPFAM" id="SSF50129">
    <property type="entry name" value="GroES-like"/>
    <property type="match status" value="1"/>
</dbReference>
<dbReference type="PANTHER" id="PTHR44154">
    <property type="entry name" value="QUINONE OXIDOREDUCTASE"/>
    <property type="match status" value="1"/>
</dbReference>
<dbReference type="InterPro" id="IPR051603">
    <property type="entry name" value="Zinc-ADH_QOR/CCCR"/>
</dbReference>
<dbReference type="InterPro" id="IPR036291">
    <property type="entry name" value="NAD(P)-bd_dom_sf"/>
</dbReference>
<dbReference type="CDD" id="cd08253">
    <property type="entry name" value="zeta_crystallin"/>
    <property type="match status" value="1"/>
</dbReference>
<dbReference type="PANTHER" id="PTHR44154:SF1">
    <property type="entry name" value="QUINONE OXIDOREDUCTASE"/>
    <property type="match status" value="1"/>
</dbReference>
<keyword evidence="3" id="KW-0560">Oxidoreductase</keyword>
<feature type="domain" description="Enoyl reductase (ER)" evidence="2">
    <location>
        <begin position="12"/>
        <end position="324"/>
    </location>
</feature>
<dbReference type="InterPro" id="IPR013154">
    <property type="entry name" value="ADH-like_N"/>
</dbReference>
<evidence type="ECO:0000313" key="4">
    <source>
        <dbReference type="Proteomes" id="UP000201838"/>
    </source>
</evidence>
<evidence type="ECO:0000259" key="2">
    <source>
        <dbReference type="SMART" id="SM00829"/>
    </source>
</evidence>
<dbReference type="Pfam" id="PF00107">
    <property type="entry name" value="ADH_zinc_N"/>
    <property type="match status" value="1"/>
</dbReference>
<evidence type="ECO:0000256" key="1">
    <source>
        <dbReference type="ARBA" id="ARBA00022857"/>
    </source>
</evidence>
<dbReference type="Gene3D" id="3.90.180.10">
    <property type="entry name" value="Medium-chain alcohol dehydrogenases, catalytic domain"/>
    <property type="match status" value="1"/>
</dbReference>
<dbReference type="InterPro" id="IPR013149">
    <property type="entry name" value="ADH-like_C"/>
</dbReference>
<dbReference type="Proteomes" id="UP000201838">
    <property type="component" value="Unassembled WGS sequence"/>
</dbReference>
<name>A0A238IWZ6_9RHOB</name>
<dbReference type="Gene3D" id="3.40.50.720">
    <property type="entry name" value="NAD(P)-binding Rossmann-like Domain"/>
    <property type="match status" value="1"/>
</dbReference>
<gene>
    <name evidence="3" type="primary">adhT_1</name>
    <name evidence="3" type="ORF">BOA8489_00658</name>
</gene>
<dbReference type="OrthoDB" id="7355832at2"/>
<dbReference type="Pfam" id="PF08240">
    <property type="entry name" value="ADH_N"/>
    <property type="match status" value="1"/>
</dbReference>
<dbReference type="RefSeq" id="WP_093972562.1">
    <property type="nucleotide sequence ID" value="NZ_FXXQ01000002.1"/>
</dbReference>
<protein>
    <submittedName>
        <fullName evidence="3">Alcohol dehydrogenase</fullName>
        <ecNumber evidence="3">1.1.1.1</ecNumber>
    </submittedName>
</protein>
<dbReference type="SMART" id="SM00829">
    <property type="entry name" value="PKS_ER"/>
    <property type="match status" value="1"/>
</dbReference>
<keyword evidence="4" id="KW-1185">Reference proteome</keyword>
<proteinExistence type="predicted"/>
<dbReference type="GO" id="GO:0004022">
    <property type="term" value="F:alcohol dehydrogenase (NAD+) activity"/>
    <property type="evidence" value="ECO:0007669"/>
    <property type="project" value="UniProtKB-EC"/>
</dbReference>
<reference evidence="3 4" key="1">
    <citation type="submission" date="2017-05" db="EMBL/GenBank/DDBJ databases">
        <authorList>
            <person name="Song R."/>
            <person name="Chenine A.L."/>
            <person name="Ruprecht R.M."/>
        </authorList>
    </citation>
    <scope>NUCLEOTIDE SEQUENCE [LARGE SCALE GENOMIC DNA]</scope>
    <source>
        <strain evidence="3 4">CECT 8489</strain>
    </source>
</reference>
<keyword evidence="1" id="KW-0521">NADP</keyword>
<dbReference type="EC" id="1.1.1.1" evidence="3"/>
<evidence type="ECO:0000313" key="3">
    <source>
        <dbReference type="EMBL" id="SMX22561.1"/>
    </source>
</evidence>
<dbReference type="InterPro" id="IPR020843">
    <property type="entry name" value="ER"/>
</dbReference>
<accession>A0A238IWZ6</accession>
<sequence>MKAAIYETTGPAADVLRVVEVADPTPGAGEVLVRVACSGVHPSDVKTRAGMRGPLAFARVVPHSDGSGRIVAVGAGVDPARVGQPVWLWNAGWGRADGTAGELVALPAEQAVELPNGVDFETGATLGIPAITAHRCVFADGPVSGQTVLATGGAGTVGSMAIQMAKRGGARVIATVSSEDKARHARALGADHAVNYREADVVEQIRQAAGGRGVDRIIEVEFGGNLDVTKAVIAEGGTVAAYGSVTEPEPALPFYPFMFMNVTLRMVLAYTIPLAARRNAEADISKWLAEGALKGVVADRFDLDDVVLAHQSVESGQRIGVTLVRVSDEV</sequence>